<gene>
    <name evidence="1" type="ORF">CTheo_560</name>
</gene>
<keyword evidence="2" id="KW-1185">Reference proteome</keyword>
<organism evidence="1 2">
    <name type="scientific">Ceratobasidium theobromae</name>
    <dbReference type="NCBI Taxonomy" id="1582974"/>
    <lineage>
        <taxon>Eukaryota</taxon>
        <taxon>Fungi</taxon>
        <taxon>Dikarya</taxon>
        <taxon>Basidiomycota</taxon>
        <taxon>Agaricomycotina</taxon>
        <taxon>Agaricomycetes</taxon>
        <taxon>Cantharellales</taxon>
        <taxon>Ceratobasidiaceae</taxon>
        <taxon>Ceratobasidium</taxon>
    </lineage>
</organism>
<dbReference type="EMBL" id="SSOP01000004">
    <property type="protein sequence ID" value="KAB5596043.1"/>
    <property type="molecule type" value="Genomic_DNA"/>
</dbReference>
<dbReference type="Proteomes" id="UP000383932">
    <property type="component" value="Unassembled WGS sequence"/>
</dbReference>
<sequence>MVASSASVWRTASSRLRLPIRSTDSASHPRSPSAPSNTLIRDTWRAMTVDRRWSAASPYRNIHRPADGGAWVDIGLVGSGQWVLCVNQDGDVAATHVAQVIRSSTEQQQIIHEPPVMPVRDWYGLVGWFRAPAVLIVQLQSNLRSLKIYSYALPPRDRSSVLAGTEEQLSHCELSLAPRTTISAIRVCAQRRCLMVLCKEPNNSPPWFVGVWRWGPDEEDTRHPPCHAMRTAYFEANDCVFRLVETKEGPHVLVVRASKHATHFEFYDLPKHMTNPDQIEPEPQIPIACESIPWVCHQITLPQSGDAPATDAPECDGRISVVLCIARSPRLSEILSYRVSLEGQNRRLAVRLSFLGGSTLAEFSDVTRCVLGERGVRGVAIISDPRSLSKTELALLTLGNDGLAMRRFSQPAGEDSIPAAVAIDELCGTLAILGSDHEMHIHIFDPEVILAE</sequence>
<dbReference type="OrthoDB" id="3224211at2759"/>
<reference evidence="1 2" key="1">
    <citation type="journal article" date="2019" name="Fungal Biol. Biotechnol.">
        <title>Draft genome sequence of fastidious pathogen Ceratobasidium theobromae, which causes vascular-streak dieback in Theobroma cacao.</title>
        <authorList>
            <person name="Ali S.S."/>
            <person name="Asman A."/>
            <person name="Shao J."/>
            <person name="Firmansyah A.P."/>
            <person name="Susilo A.W."/>
            <person name="Rosmana A."/>
            <person name="McMahon P."/>
            <person name="Junaid M."/>
            <person name="Guest D."/>
            <person name="Kheng T.Y."/>
            <person name="Meinhardt L.W."/>
            <person name="Bailey B.A."/>
        </authorList>
    </citation>
    <scope>NUCLEOTIDE SEQUENCE [LARGE SCALE GENOMIC DNA]</scope>
    <source>
        <strain evidence="1 2">CT2</strain>
    </source>
</reference>
<comment type="caution">
    <text evidence="1">The sequence shown here is derived from an EMBL/GenBank/DDBJ whole genome shotgun (WGS) entry which is preliminary data.</text>
</comment>
<accession>A0A5N5QWU8</accession>
<dbReference type="AlphaFoldDB" id="A0A5N5QWU8"/>
<evidence type="ECO:0000313" key="1">
    <source>
        <dbReference type="EMBL" id="KAB5596043.1"/>
    </source>
</evidence>
<protein>
    <submittedName>
        <fullName evidence="1">F-box protein</fullName>
    </submittedName>
</protein>
<name>A0A5N5QWU8_9AGAM</name>
<evidence type="ECO:0000313" key="2">
    <source>
        <dbReference type="Proteomes" id="UP000383932"/>
    </source>
</evidence>
<proteinExistence type="predicted"/>